<dbReference type="Gene3D" id="1.10.150.20">
    <property type="entry name" value="5' to 3' exonuclease, C-terminal subdomain"/>
    <property type="match status" value="1"/>
</dbReference>
<dbReference type="GO" id="GO:0005737">
    <property type="term" value="C:cytoplasm"/>
    <property type="evidence" value="ECO:0007669"/>
    <property type="project" value="UniProtKB-SubCell"/>
</dbReference>
<dbReference type="EMBL" id="FWWZ01000001">
    <property type="protein sequence ID" value="SMC10094.1"/>
    <property type="molecule type" value="Genomic_DNA"/>
</dbReference>
<dbReference type="InterPro" id="IPR036876">
    <property type="entry name" value="UVR_dom_sf"/>
</dbReference>
<dbReference type="PROSITE" id="PS50165">
    <property type="entry name" value="UVRC"/>
    <property type="match status" value="1"/>
</dbReference>
<evidence type="ECO:0000256" key="6">
    <source>
        <dbReference type="ARBA" id="ARBA00023236"/>
    </source>
</evidence>
<dbReference type="InterPro" id="IPR038476">
    <property type="entry name" value="UvrC_RNase_H_dom_sf"/>
</dbReference>
<dbReference type="InterPro" id="IPR001943">
    <property type="entry name" value="UVR_dom"/>
</dbReference>
<dbReference type="SUPFAM" id="SSF47781">
    <property type="entry name" value="RuvA domain 2-like"/>
    <property type="match status" value="1"/>
</dbReference>
<proteinExistence type="inferred from homology"/>
<dbReference type="PANTHER" id="PTHR30562:SF1">
    <property type="entry name" value="UVRABC SYSTEM PROTEIN C"/>
    <property type="match status" value="1"/>
</dbReference>
<dbReference type="SUPFAM" id="SSF82771">
    <property type="entry name" value="GIY-YIG endonuclease"/>
    <property type="match status" value="1"/>
</dbReference>
<comment type="subcellular location">
    <subcellularLocation>
        <location evidence="7">Cytoplasm</location>
    </subcellularLocation>
</comment>
<dbReference type="InterPro" id="IPR004791">
    <property type="entry name" value="UvrC"/>
</dbReference>
<dbReference type="InterPro" id="IPR001162">
    <property type="entry name" value="UvrC_RNase_H_dom"/>
</dbReference>
<keyword evidence="6 7" id="KW-0742">SOS response</keyword>
<dbReference type="CDD" id="cd10434">
    <property type="entry name" value="GIY-YIG_UvrC_Cho"/>
    <property type="match status" value="1"/>
</dbReference>
<keyword evidence="2 7" id="KW-0227">DNA damage</keyword>
<dbReference type="Proteomes" id="UP000192602">
    <property type="component" value="Unassembled WGS sequence"/>
</dbReference>
<dbReference type="SMART" id="SM00465">
    <property type="entry name" value="GIYc"/>
    <property type="match status" value="1"/>
</dbReference>
<feature type="coiled-coil region" evidence="8">
    <location>
        <begin position="192"/>
        <end position="226"/>
    </location>
</feature>
<evidence type="ECO:0000259" key="9">
    <source>
        <dbReference type="PROSITE" id="PS50151"/>
    </source>
</evidence>
<dbReference type="Gene3D" id="3.30.420.340">
    <property type="entry name" value="UvrC, RNAse H endonuclease domain"/>
    <property type="match status" value="1"/>
</dbReference>
<dbReference type="Pfam" id="PF08459">
    <property type="entry name" value="UvrC_RNaseH_dom"/>
    <property type="match status" value="1"/>
</dbReference>
<keyword evidence="8" id="KW-0175">Coiled coil</keyword>
<dbReference type="NCBIfam" id="TIGR00194">
    <property type="entry name" value="uvrC"/>
    <property type="match status" value="1"/>
</dbReference>
<keyword evidence="13" id="KW-1185">Reference proteome</keyword>
<dbReference type="STRING" id="1069081.SAMN05660197_1933"/>
<comment type="similarity">
    <text evidence="7">Belongs to the UvrC family.</text>
</comment>
<evidence type="ECO:0000256" key="5">
    <source>
        <dbReference type="ARBA" id="ARBA00023204"/>
    </source>
</evidence>
<keyword evidence="1 7" id="KW-0963">Cytoplasm</keyword>
<dbReference type="GO" id="GO:0009381">
    <property type="term" value="F:excinuclease ABC activity"/>
    <property type="evidence" value="ECO:0007669"/>
    <property type="project" value="UniProtKB-UniRule"/>
</dbReference>
<dbReference type="GO" id="GO:0009432">
    <property type="term" value="P:SOS response"/>
    <property type="evidence" value="ECO:0007669"/>
    <property type="project" value="UniProtKB-UniRule"/>
</dbReference>
<organism evidence="12 13">
    <name type="scientific">Nitratiruptor tergarcus DSM 16512</name>
    <dbReference type="NCBI Taxonomy" id="1069081"/>
    <lineage>
        <taxon>Bacteria</taxon>
        <taxon>Pseudomonadati</taxon>
        <taxon>Campylobacterota</taxon>
        <taxon>Epsilonproteobacteria</taxon>
        <taxon>Nautiliales</taxon>
        <taxon>Nitratiruptoraceae</taxon>
        <taxon>Nitratiruptor</taxon>
    </lineage>
</organism>
<dbReference type="InterPro" id="IPR000305">
    <property type="entry name" value="GIY-YIG_endonuc"/>
</dbReference>
<keyword evidence="3 7" id="KW-0228">DNA excision</keyword>
<dbReference type="Gene3D" id="3.40.1440.10">
    <property type="entry name" value="GIY-YIG endonuclease"/>
    <property type="match status" value="1"/>
</dbReference>
<dbReference type="Pfam" id="PF02151">
    <property type="entry name" value="UVR"/>
    <property type="match status" value="1"/>
</dbReference>
<gene>
    <name evidence="7" type="primary">uvrC</name>
    <name evidence="12" type="ORF">SAMN05660197_1933</name>
</gene>
<dbReference type="PANTHER" id="PTHR30562">
    <property type="entry name" value="UVRC/OXIDOREDUCTASE"/>
    <property type="match status" value="1"/>
</dbReference>
<dbReference type="InterPro" id="IPR010994">
    <property type="entry name" value="RuvA_2-like"/>
</dbReference>
<dbReference type="SUPFAM" id="SSF46600">
    <property type="entry name" value="C-terminal UvrC-binding domain of UvrB"/>
    <property type="match status" value="1"/>
</dbReference>
<sequence length="600" mass="69276">MQQLKEKIKKLPDQPGVYQYFDAQGRLLYIGKAKSLKKRVKSYFRFTPFAPAPNLSPRIYKMVNEIKNLEYIVVSSENDALILENSLIKQLKPKYNILLRDDKTYPYIYVDFAEDFPRLKITRKVLAGKKVKYFGPFPSAAKDIVDSIYEIFPLVQKESCIKGKKACLFYQMQKCLAPCEGKISKEEYRKILDEAIAHIHNKKLLLQKLEQKMLALSAQLRFEEAAQIRDRIDKIRAIEFQSEIDFAKLQDIDVYAIASDKTQAAIVRMFMREGKVVASSSNIVRIDEYKGFDKEEAYKRVLLEFYTTQTPLTASLIVVAEDFEAREELENFLSQKFNKKITIVHPKRGEKRRLADIAQLNAKEILAKSKPKSDIEEQLQNLLDLNSKPYRIEVFDNSHISGSIPVGAMIVYENGAFDKKSYRHYNLHAQDEYAQMKELLTHRCESFAKNPPPDMWLIDGGETLRRLAQDIAQSFGVSIDVIAIAKEKIDAKAHRAKGKAKDLIYTQNGVLRLLPTDKRLQFLQKLRDEAHRFAITFHRKQRSKKAKELELLKISGIGEAKIRKLLNYFGSFENIRLASEEELSDVLNKKDAKNIKKSLN</sequence>
<dbReference type="PROSITE" id="PS50151">
    <property type="entry name" value="UVR"/>
    <property type="match status" value="1"/>
</dbReference>
<dbReference type="FunFam" id="3.40.1440.10:FF:000001">
    <property type="entry name" value="UvrABC system protein C"/>
    <property type="match status" value="1"/>
</dbReference>
<dbReference type="HAMAP" id="MF_00203">
    <property type="entry name" value="UvrC"/>
    <property type="match status" value="1"/>
</dbReference>
<dbReference type="InterPro" id="IPR047296">
    <property type="entry name" value="GIY-YIG_UvrC_Cho"/>
</dbReference>
<evidence type="ECO:0000256" key="1">
    <source>
        <dbReference type="ARBA" id="ARBA00022490"/>
    </source>
</evidence>
<feature type="domain" description="UVR" evidence="9">
    <location>
        <begin position="203"/>
        <end position="238"/>
    </location>
</feature>
<evidence type="ECO:0000259" key="10">
    <source>
        <dbReference type="PROSITE" id="PS50164"/>
    </source>
</evidence>
<evidence type="ECO:0000313" key="13">
    <source>
        <dbReference type="Proteomes" id="UP000192602"/>
    </source>
</evidence>
<dbReference type="InterPro" id="IPR035901">
    <property type="entry name" value="GIY-YIG_endonuc_sf"/>
</dbReference>
<keyword evidence="5 7" id="KW-0234">DNA repair</keyword>
<evidence type="ECO:0000259" key="11">
    <source>
        <dbReference type="PROSITE" id="PS50165"/>
    </source>
</evidence>
<dbReference type="InterPro" id="IPR050066">
    <property type="entry name" value="UvrABC_protein_C"/>
</dbReference>
<dbReference type="GO" id="GO:0003677">
    <property type="term" value="F:DNA binding"/>
    <property type="evidence" value="ECO:0007669"/>
    <property type="project" value="UniProtKB-UniRule"/>
</dbReference>
<evidence type="ECO:0000313" key="12">
    <source>
        <dbReference type="EMBL" id="SMC10094.1"/>
    </source>
</evidence>
<evidence type="ECO:0000256" key="8">
    <source>
        <dbReference type="SAM" id="Coils"/>
    </source>
</evidence>
<dbReference type="GO" id="GO:0009380">
    <property type="term" value="C:excinuclease repair complex"/>
    <property type="evidence" value="ECO:0007669"/>
    <property type="project" value="InterPro"/>
</dbReference>
<dbReference type="AlphaFoldDB" id="A0A1W1WUU2"/>
<feature type="domain" description="UvrC family homology region profile" evidence="11">
    <location>
        <begin position="254"/>
        <end position="471"/>
    </location>
</feature>
<dbReference type="Pfam" id="PF14520">
    <property type="entry name" value="HHH_5"/>
    <property type="match status" value="1"/>
</dbReference>
<evidence type="ECO:0000256" key="7">
    <source>
        <dbReference type="HAMAP-Rule" id="MF_00203"/>
    </source>
</evidence>
<dbReference type="PROSITE" id="PS50164">
    <property type="entry name" value="GIY_YIG"/>
    <property type="match status" value="1"/>
</dbReference>
<dbReference type="Pfam" id="PF01541">
    <property type="entry name" value="GIY-YIG"/>
    <property type="match status" value="1"/>
</dbReference>
<dbReference type="Pfam" id="PF22920">
    <property type="entry name" value="UvrC_RNaseH"/>
    <property type="match status" value="1"/>
</dbReference>
<evidence type="ECO:0000256" key="3">
    <source>
        <dbReference type="ARBA" id="ARBA00022769"/>
    </source>
</evidence>
<keyword evidence="4 7" id="KW-0267">Excision nuclease</keyword>
<feature type="domain" description="GIY-YIG" evidence="10">
    <location>
        <begin position="13"/>
        <end position="97"/>
    </location>
</feature>
<protein>
    <recommendedName>
        <fullName evidence="7">UvrABC system protein C</fullName>
        <shortName evidence="7">Protein UvrC</shortName>
    </recommendedName>
    <alternativeName>
        <fullName evidence="7">Excinuclease ABC subunit C</fullName>
    </alternativeName>
</protein>
<comment type="subunit">
    <text evidence="7">Interacts with UvrB in an incision complex.</text>
</comment>
<name>A0A1W1WUU2_9BACT</name>
<reference evidence="13" key="1">
    <citation type="submission" date="2017-04" db="EMBL/GenBank/DDBJ databases">
        <authorList>
            <person name="Varghese N."/>
            <person name="Submissions S."/>
        </authorList>
    </citation>
    <scope>NUCLEOTIDE SEQUENCE [LARGE SCALE GENOMIC DNA]</scope>
    <source>
        <strain evidence="13">DSM 16512</strain>
    </source>
</reference>
<evidence type="ECO:0000256" key="2">
    <source>
        <dbReference type="ARBA" id="ARBA00022763"/>
    </source>
</evidence>
<dbReference type="OrthoDB" id="9804933at2"/>
<dbReference type="RefSeq" id="WP_084276472.1">
    <property type="nucleotide sequence ID" value="NZ_AP026671.1"/>
</dbReference>
<comment type="function">
    <text evidence="7">The UvrABC repair system catalyzes the recognition and processing of DNA lesions. UvrC both incises the 5' and 3' sides of the lesion. The N-terminal half is responsible for the 3' incision and the C-terminal half is responsible for the 5' incision.</text>
</comment>
<dbReference type="Gene3D" id="4.10.860.10">
    <property type="entry name" value="UVR domain"/>
    <property type="match status" value="1"/>
</dbReference>
<accession>A0A1W1WUU2</accession>
<dbReference type="GO" id="GO:0006289">
    <property type="term" value="P:nucleotide-excision repair"/>
    <property type="evidence" value="ECO:0007669"/>
    <property type="project" value="UniProtKB-UniRule"/>
</dbReference>
<evidence type="ECO:0000256" key="4">
    <source>
        <dbReference type="ARBA" id="ARBA00022881"/>
    </source>
</evidence>